<evidence type="ECO:0000313" key="4">
    <source>
        <dbReference type="Proteomes" id="UP000192247"/>
    </source>
</evidence>
<dbReference type="Gene3D" id="1.10.730.10">
    <property type="entry name" value="Isoleucyl-tRNA Synthetase, Domain 1"/>
    <property type="match status" value="1"/>
</dbReference>
<dbReference type="GO" id="GO:0106217">
    <property type="term" value="P:tRNA C3-cytosine methylation"/>
    <property type="evidence" value="ECO:0007669"/>
    <property type="project" value="TreeGrafter"/>
</dbReference>
<gene>
    <name evidence="3" type="ORF">BIW11_07444</name>
</gene>
<sequence length="565" mass="62978">MMDLRIAVQSYVDGLCAELGLCPVPQARLIQNSSPKRSCGDFNIFIRQPSFDCLRPHMPRLVKELPVVSECWSLPIERVGYSENSAYLELFLSREPAFQRLFQAIDSFRSNIDALPRTPNSEPSLNPEGASDSISINSSSNSNSSANDNQARRLLVIVHAPDQPAFDHRRSEMLASYMRTQYEACGFNVNEVKDVHLFGGESSLSKWNYERSEYFDAAKQAFDLRRYLEDRSLETELDANLGAVYLDSSAVGLAKALAGAVSACVRAMTMTTTIEDVLLCHIAPQNKAYVQQQAGVLLEILDCLKQLKDKPARQVFVIHGGTDARQSSVQDYLRQIDDYVSSSLRHRRLRVDEGSPVCSMVIRALADTKMTFELLAARQMARLKISPLSSKDESAESGGGGASFDGKGGIFVQYTCARLAVLLSNFDRAVADGRYPTCRPWRELRVEDIDLGALSLDFDWLLWRVMFKCQTALERGSALPLSVFSGDGRGEDRVFKLDLCAHSVCEALAAACVQFSTYYSKVRVLVEAQPHLMESLKARIFLLVALRSLLHRGLQMLGLQPVQRM</sequence>
<dbReference type="GO" id="GO:0004814">
    <property type="term" value="F:arginine-tRNA ligase activity"/>
    <property type="evidence" value="ECO:0007669"/>
    <property type="project" value="InterPro"/>
</dbReference>
<evidence type="ECO:0000313" key="3">
    <source>
        <dbReference type="EMBL" id="OQR76945.1"/>
    </source>
</evidence>
<dbReference type="GO" id="GO:0000049">
    <property type="term" value="F:tRNA binding"/>
    <property type="evidence" value="ECO:0007669"/>
    <property type="project" value="TreeGrafter"/>
</dbReference>
<dbReference type="SMART" id="SM00836">
    <property type="entry name" value="DALR_1"/>
    <property type="match status" value="1"/>
</dbReference>
<name>A0A1V9XTZ2_9ACAR</name>
<dbReference type="STRING" id="418985.A0A1V9XTZ2"/>
<dbReference type="OrthoDB" id="9990834at2759"/>
<dbReference type="EMBL" id="MNPL01004133">
    <property type="protein sequence ID" value="OQR76945.1"/>
    <property type="molecule type" value="Genomic_DNA"/>
</dbReference>
<feature type="region of interest" description="Disordered" evidence="1">
    <location>
        <begin position="115"/>
        <end position="147"/>
    </location>
</feature>
<dbReference type="InParanoid" id="A0A1V9XTZ2"/>
<dbReference type="PANTHER" id="PTHR16043:SF1">
    <property type="entry name" value="DALR ANTICODON-BINDING DOMAIN-CONTAINING PROTEIN 3"/>
    <property type="match status" value="1"/>
</dbReference>
<proteinExistence type="predicted"/>
<comment type="caution">
    <text evidence="3">The sequence shown here is derived from an EMBL/GenBank/DDBJ whole genome shotgun (WGS) entry which is preliminary data.</text>
</comment>
<keyword evidence="4" id="KW-1185">Reference proteome</keyword>
<evidence type="ECO:0000259" key="2">
    <source>
        <dbReference type="SMART" id="SM00836"/>
    </source>
</evidence>
<dbReference type="Proteomes" id="UP000192247">
    <property type="component" value="Unassembled WGS sequence"/>
</dbReference>
<dbReference type="GO" id="GO:0006420">
    <property type="term" value="P:arginyl-tRNA aminoacylation"/>
    <property type="evidence" value="ECO:0007669"/>
    <property type="project" value="InterPro"/>
</dbReference>
<dbReference type="AlphaFoldDB" id="A0A1V9XTZ2"/>
<reference evidence="3 4" key="1">
    <citation type="journal article" date="2017" name="Gigascience">
        <title>Draft genome of the honey bee ectoparasitic mite, Tropilaelaps mercedesae, is shaped by the parasitic life history.</title>
        <authorList>
            <person name="Dong X."/>
            <person name="Armstrong S.D."/>
            <person name="Xia D."/>
            <person name="Makepeace B.L."/>
            <person name="Darby A.C."/>
            <person name="Kadowaki T."/>
        </authorList>
    </citation>
    <scope>NUCLEOTIDE SEQUENCE [LARGE SCALE GENOMIC DNA]</scope>
    <source>
        <strain evidence="3">Wuxi-XJTLU</strain>
    </source>
</reference>
<dbReference type="Pfam" id="PF05746">
    <property type="entry name" value="DALR_1"/>
    <property type="match status" value="1"/>
</dbReference>
<dbReference type="PANTHER" id="PTHR16043">
    <property type="entry name" value="DALRD3 PROTEIN"/>
    <property type="match status" value="1"/>
</dbReference>
<dbReference type="InterPro" id="IPR037380">
    <property type="entry name" value="DALRD3"/>
</dbReference>
<protein>
    <recommendedName>
        <fullName evidence="2">DALR anticodon binding domain-containing protein</fullName>
    </recommendedName>
</protein>
<dbReference type="InterPro" id="IPR008909">
    <property type="entry name" value="DALR_anticod-bd"/>
</dbReference>
<feature type="domain" description="DALR anticodon binding" evidence="2">
    <location>
        <begin position="412"/>
        <end position="565"/>
    </location>
</feature>
<dbReference type="GO" id="GO:0005524">
    <property type="term" value="F:ATP binding"/>
    <property type="evidence" value="ECO:0007669"/>
    <property type="project" value="InterPro"/>
</dbReference>
<feature type="compositionally biased region" description="Low complexity" evidence="1">
    <location>
        <begin position="130"/>
        <end position="147"/>
    </location>
</feature>
<organism evidence="3 4">
    <name type="scientific">Tropilaelaps mercedesae</name>
    <dbReference type="NCBI Taxonomy" id="418985"/>
    <lineage>
        <taxon>Eukaryota</taxon>
        <taxon>Metazoa</taxon>
        <taxon>Ecdysozoa</taxon>
        <taxon>Arthropoda</taxon>
        <taxon>Chelicerata</taxon>
        <taxon>Arachnida</taxon>
        <taxon>Acari</taxon>
        <taxon>Parasitiformes</taxon>
        <taxon>Mesostigmata</taxon>
        <taxon>Gamasina</taxon>
        <taxon>Dermanyssoidea</taxon>
        <taxon>Laelapidae</taxon>
        <taxon>Tropilaelaps</taxon>
    </lineage>
</organism>
<dbReference type="InterPro" id="IPR009080">
    <property type="entry name" value="tRNAsynth_Ia_anticodon-bd"/>
</dbReference>
<evidence type="ECO:0000256" key="1">
    <source>
        <dbReference type="SAM" id="MobiDB-lite"/>
    </source>
</evidence>
<accession>A0A1V9XTZ2</accession>
<dbReference type="SUPFAM" id="SSF47323">
    <property type="entry name" value="Anticodon-binding domain of a subclass of class I aminoacyl-tRNA synthetases"/>
    <property type="match status" value="1"/>
</dbReference>